<dbReference type="EC" id="2.7.13.3" evidence="3"/>
<dbReference type="eggNOG" id="COG5002">
    <property type="taxonomic scope" value="Bacteria"/>
</dbReference>
<evidence type="ECO:0000256" key="10">
    <source>
        <dbReference type="SAM" id="Phobius"/>
    </source>
</evidence>
<protein>
    <recommendedName>
        <fullName evidence="3">histidine kinase</fullName>
        <ecNumber evidence="3">2.7.13.3</ecNumber>
    </recommendedName>
</protein>
<dbReference type="PRINTS" id="PR00344">
    <property type="entry name" value="BCTRLSENSOR"/>
</dbReference>
<dbReference type="STRING" id="592026.GCWU0000282_001205"/>
<evidence type="ECO:0000313" key="14">
    <source>
        <dbReference type="Proteomes" id="UP000018227"/>
    </source>
</evidence>
<evidence type="ECO:0000256" key="2">
    <source>
        <dbReference type="ARBA" id="ARBA00004370"/>
    </source>
</evidence>
<dbReference type="InterPro" id="IPR050736">
    <property type="entry name" value="Sensor_HK_Regulatory"/>
</dbReference>
<evidence type="ECO:0000256" key="4">
    <source>
        <dbReference type="ARBA" id="ARBA00022553"/>
    </source>
</evidence>
<dbReference type="InterPro" id="IPR003594">
    <property type="entry name" value="HATPase_dom"/>
</dbReference>
<dbReference type="SMART" id="SM00387">
    <property type="entry name" value="HATPase_c"/>
    <property type="match status" value="1"/>
</dbReference>
<dbReference type="GO" id="GO:0000155">
    <property type="term" value="F:phosphorelay sensor kinase activity"/>
    <property type="evidence" value="ECO:0007669"/>
    <property type="project" value="InterPro"/>
</dbReference>
<dbReference type="InterPro" id="IPR005467">
    <property type="entry name" value="His_kinase_dom"/>
</dbReference>
<comment type="subcellular location">
    <subcellularLocation>
        <location evidence="2">Membrane</location>
    </subcellularLocation>
</comment>
<name>V2XMT3_9FIRM</name>
<dbReference type="CDD" id="cd00075">
    <property type="entry name" value="HATPase"/>
    <property type="match status" value="1"/>
</dbReference>
<dbReference type="Pfam" id="PF02518">
    <property type="entry name" value="HATPase_c"/>
    <property type="match status" value="1"/>
</dbReference>
<dbReference type="SUPFAM" id="SSF55874">
    <property type="entry name" value="ATPase domain of HSP90 chaperone/DNA topoisomerase II/histidine kinase"/>
    <property type="match status" value="1"/>
</dbReference>
<keyword evidence="10" id="KW-1133">Transmembrane helix</keyword>
<dbReference type="HOGENOM" id="CLU_000445_89_2_9"/>
<feature type="domain" description="Histidine kinase" evidence="11">
    <location>
        <begin position="282"/>
        <end position="519"/>
    </location>
</feature>
<dbReference type="OrthoDB" id="2359336at2"/>
<dbReference type="Pfam" id="PF00672">
    <property type="entry name" value="HAMP"/>
    <property type="match status" value="1"/>
</dbReference>
<keyword evidence="8 10" id="KW-0472">Membrane</keyword>
<dbReference type="Gene3D" id="3.30.565.10">
    <property type="entry name" value="Histidine kinase-like ATPase, C-terminal domain"/>
    <property type="match status" value="1"/>
</dbReference>
<dbReference type="SUPFAM" id="SSF47384">
    <property type="entry name" value="Homodimeric domain of signal transducing histidine kinase"/>
    <property type="match status" value="1"/>
</dbReference>
<organism evidence="13 14">
    <name type="scientific">Catonella morbi ATCC 51271</name>
    <dbReference type="NCBI Taxonomy" id="592026"/>
    <lineage>
        <taxon>Bacteria</taxon>
        <taxon>Bacillati</taxon>
        <taxon>Bacillota</taxon>
        <taxon>Clostridia</taxon>
        <taxon>Lachnospirales</taxon>
        <taxon>Lachnospiraceae</taxon>
        <taxon>Catonella</taxon>
    </lineage>
</organism>
<dbReference type="SMART" id="SM00388">
    <property type="entry name" value="HisKA"/>
    <property type="match status" value="1"/>
</dbReference>
<evidence type="ECO:0000256" key="9">
    <source>
        <dbReference type="SAM" id="Coils"/>
    </source>
</evidence>
<comment type="caution">
    <text evidence="13">The sequence shown here is derived from an EMBL/GenBank/DDBJ whole genome shotgun (WGS) entry which is preliminary data.</text>
</comment>
<evidence type="ECO:0000256" key="6">
    <source>
        <dbReference type="ARBA" id="ARBA00022777"/>
    </source>
</evidence>
<feature type="transmembrane region" description="Helical" evidence="10">
    <location>
        <begin position="21"/>
        <end position="51"/>
    </location>
</feature>
<dbReference type="Pfam" id="PF00512">
    <property type="entry name" value="HisKA"/>
    <property type="match status" value="1"/>
</dbReference>
<dbReference type="InterPro" id="IPR036890">
    <property type="entry name" value="HATPase_C_sf"/>
</dbReference>
<evidence type="ECO:0000256" key="5">
    <source>
        <dbReference type="ARBA" id="ARBA00022679"/>
    </source>
</evidence>
<reference evidence="13 14" key="1">
    <citation type="submission" date="2013-06" db="EMBL/GenBank/DDBJ databases">
        <authorList>
            <person name="Weinstock G."/>
            <person name="Sodergren E."/>
            <person name="Clifton S."/>
            <person name="Fulton L."/>
            <person name="Fulton B."/>
            <person name="Courtney L."/>
            <person name="Fronick C."/>
            <person name="Harrison M."/>
            <person name="Strong C."/>
            <person name="Farmer C."/>
            <person name="Delahaunty K."/>
            <person name="Markovic C."/>
            <person name="Hall O."/>
            <person name="Minx P."/>
            <person name="Tomlinson C."/>
            <person name="Mitreva M."/>
            <person name="Nelson J."/>
            <person name="Hou S."/>
            <person name="Wollam A."/>
            <person name="Pepin K.H."/>
            <person name="Johnson M."/>
            <person name="Bhonagiri V."/>
            <person name="Nash W.E."/>
            <person name="Warren W."/>
            <person name="Chinwalla A."/>
            <person name="Mardis E.R."/>
            <person name="Wilson R.K."/>
        </authorList>
    </citation>
    <scope>NUCLEOTIDE SEQUENCE [LARGE SCALE GENOMIC DNA]</scope>
    <source>
        <strain evidence="13 14">ATCC 51271</strain>
    </source>
</reference>
<proteinExistence type="predicted"/>
<feature type="transmembrane region" description="Helical" evidence="10">
    <location>
        <begin position="192"/>
        <end position="214"/>
    </location>
</feature>
<dbReference type="Proteomes" id="UP000018227">
    <property type="component" value="Unassembled WGS sequence"/>
</dbReference>
<dbReference type="FunFam" id="1.10.287.130:FF:000001">
    <property type="entry name" value="Two-component sensor histidine kinase"/>
    <property type="match status" value="1"/>
</dbReference>
<comment type="catalytic activity">
    <reaction evidence="1">
        <text>ATP + protein L-histidine = ADP + protein N-phospho-L-histidine.</text>
        <dbReference type="EC" id="2.7.13.3"/>
    </reaction>
</comment>
<dbReference type="Gene3D" id="1.10.287.130">
    <property type="match status" value="1"/>
</dbReference>
<evidence type="ECO:0000313" key="13">
    <source>
        <dbReference type="EMBL" id="ESL03494.1"/>
    </source>
</evidence>
<dbReference type="InterPro" id="IPR036097">
    <property type="entry name" value="HisK_dim/P_sf"/>
</dbReference>
<keyword evidence="10" id="KW-0812">Transmembrane</keyword>
<dbReference type="PANTHER" id="PTHR43711">
    <property type="entry name" value="TWO-COMPONENT HISTIDINE KINASE"/>
    <property type="match status" value="1"/>
</dbReference>
<sequence length="523" mass="58584">MKDIFSVKPAIVKKRTLKQIVHSLFFIMFRNYALVVVTFAILTGLIFVQLYSKSAIVANQKLLLKQAESIAKRVGVFVDDDDYITYPSFLEVLEELETTDIWIISNPNSKTPMPKKYSNIDISRETQPEISSLFDTVFSGKADAMDVYSETYGTNYIFTAVPITTTKSQNIIGAVFVNQVSESQTIVINRSFTIIIISTLIALLFSLIFAVFLARRLSVPLSVMGATALRLADEDYEAHTNISEEGELGELAGAIDSLSDRLRQADEERKSLEQMRLDFFANVSHELRTPITVVRAYSETLLDGIIDDEATKAEYYEKMLTECKSMERLVGDLLVLSKMQNPDFTLEKEPINLVQVFSDILRSGSALAREKSVNINLNTDGDVLLMYGDYDRIRQMFMVIVDNAIKFSNNNGNVDITVKKETAKENVDFFSSTFAGDTYVNSGNNLLISIKDDGVGITDTELPHIFEKFYKSKLRQNAKGSGLGLAIARQIALKHNGSITVESEKGKGTEFKFKFAEIKSIEL</sequence>
<dbReference type="AlphaFoldDB" id="V2XMT3"/>
<evidence type="ECO:0000259" key="11">
    <source>
        <dbReference type="PROSITE" id="PS50109"/>
    </source>
</evidence>
<evidence type="ECO:0000259" key="12">
    <source>
        <dbReference type="PROSITE" id="PS50885"/>
    </source>
</evidence>
<evidence type="ECO:0000256" key="3">
    <source>
        <dbReference type="ARBA" id="ARBA00012438"/>
    </source>
</evidence>
<keyword evidence="7" id="KW-0902">Two-component regulatory system</keyword>
<dbReference type="RefSeq" id="WP_023354086.1">
    <property type="nucleotide sequence ID" value="NZ_KI535367.1"/>
</dbReference>
<keyword evidence="4" id="KW-0597">Phosphoprotein</keyword>
<keyword evidence="14" id="KW-1185">Reference proteome</keyword>
<dbReference type="GO" id="GO:0016020">
    <property type="term" value="C:membrane"/>
    <property type="evidence" value="ECO:0007669"/>
    <property type="project" value="UniProtKB-SubCell"/>
</dbReference>
<dbReference type="SUPFAM" id="SSF158472">
    <property type="entry name" value="HAMP domain-like"/>
    <property type="match status" value="1"/>
</dbReference>
<feature type="coiled-coil region" evidence="9">
    <location>
        <begin position="248"/>
        <end position="275"/>
    </location>
</feature>
<keyword evidence="6 13" id="KW-0418">Kinase</keyword>
<evidence type="ECO:0000256" key="8">
    <source>
        <dbReference type="ARBA" id="ARBA00023136"/>
    </source>
</evidence>
<evidence type="ECO:0000256" key="7">
    <source>
        <dbReference type="ARBA" id="ARBA00023012"/>
    </source>
</evidence>
<dbReference type="EMBL" id="ACIL03000009">
    <property type="protein sequence ID" value="ESL03494.1"/>
    <property type="molecule type" value="Genomic_DNA"/>
</dbReference>
<dbReference type="PROSITE" id="PS50109">
    <property type="entry name" value="HIS_KIN"/>
    <property type="match status" value="1"/>
</dbReference>
<gene>
    <name evidence="13" type="ORF">GCWU0000282_001205</name>
</gene>
<feature type="domain" description="HAMP" evidence="12">
    <location>
        <begin position="215"/>
        <end position="267"/>
    </location>
</feature>
<dbReference type="SMART" id="SM00304">
    <property type="entry name" value="HAMP"/>
    <property type="match status" value="1"/>
</dbReference>
<dbReference type="PROSITE" id="PS50885">
    <property type="entry name" value="HAMP"/>
    <property type="match status" value="1"/>
</dbReference>
<dbReference type="CDD" id="cd06225">
    <property type="entry name" value="HAMP"/>
    <property type="match status" value="1"/>
</dbReference>
<dbReference type="Gene3D" id="6.10.340.10">
    <property type="match status" value="1"/>
</dbReference>
<dbReference type="FunFam" id="3.30.565.10:FF:000006">
    <property type="entry name" value="Sensor histidine kinase WalK"/>
    <property type="match status" value="1"/>
</dbReference>
<dbReference type="InterPro" id="IPR003660">
    <property type="entry name" value="HAMP_dom"/>
</dbReference>
<evidence type="ECO:0000256" key="1">
    <source>
        <dbReference type="ARBA" id="ARBA00000085"/>
    </source>
</evidence>
<dbReference type="InterPro" id="IPR004358">
    <property type="entry name" value="Sig_transdc_His_kin-like_C"/>
</dbReference>
<keyword evidence="5" id="KW-0808">Transferase</keyword>
<keyword evidence="9" id="KW-0175">Coiled coil</keyword>
<accession>V2XMT3</accession>
<dbReference type="PANTHER" id="PTHR43711:SF1">
    <property type="entry name" value="HISTIDINE KINASE 1"/>
    <property type="match status" value="1"/>
</dbReference>
<dbReference type="InterPro" id="IPR003661">
    <property type="entry name" value="HisK_dim/P_dom"/>
</dbReference>
<dbReference type="CDD" id="cd00082">
    <property type="entry name" value="HisKA"/>
    <property type="match status" value="1"/>
</dbReference>